<dbReference type="PIRSF" id="PIRSF002741">
    <property type="entry name" value="MppA"/>
    <property type="match status" value="1"/>
</dbReference>
<dbReference type="GO" id="GO:0015833">
    <property type="term" value="P:peptide transport"/>
    <property type="evidence" value="ECO:0007669"/>
    <property type="project" value="TreeGrafter"/>
</dbReference>
<keyword evidence="7" id="KW-1185">Reference proteome</keyword>
<evidence type="ECO:0000259" key="5">
    <source>
        <dbReference type="Pfam" id="PF00496"/>
    </source>
</evidence>
<dbReference type="EMBL" id="BMOS01000003">
    <property type="protein sequence ID" value="GGN52156.1"/>
    <property type="molecule type" value="Genomic_DNA"/>
</dbReference>
<dbReference type="SUPFAM" id="SSF53850">
    <property type="entry name" value="Periplasmic binding protein-like II"/>
    <property type="match status" value="1"/>
</dbReference>
<dbReference type="PANTHER" id="PTHR30290">
    <property type="entry name" value="PERIPLASMIC BINDING COMPONENT OF ABC TRANSPORTER"/>
    <property type="match status" value="1"/>
</dbReference>
<feature type="signal peptide" evidence="4">
    <location>
        <begin position="1"/>
        <end position="19"/>
    </location>
</feature>
<keyword evidence="2" id="KW-0813">Transport</keyword>
<organism evidence="6 7">
    <name type="scientific">Oceanobacillus indicireducens</name>
    <dbReference type="NCBI Taxonomy" id="1004261"/>
    <lineage>
        <taxon>Bacteria</taxon>
        <taxon>Bacillati</taxon>
        <taxon>Bacillota</taxon>
        <taxon>Bacilli</taxon>
        <taxon>Bacillales</taxon>
        <taxon>Bacillaceae</taxon>
        <taxon>Oceanobacillus</taxon>
    </lineage>
</organism>
<dbReference type="GO" id="GO:0043190">
    <property type="term" value="C:ATP-binding cassette (ABC) transporter complex"/>
    <property type="evidence" value="ECO:0007669"/>
    <property type="project" value="InterPro"/>
</dbReference>
<dbReference type="Gene3D" id="3.90.76.10">
    <property type="entry name" value="Dipeptide-binding Protein, Domain 1"/>
    <property type="match status" value="1"/>
</dbReference>
<dbReference type="Pfam" id="PF00496">
    <property type="entry name" value="SBP_bac_5"/>
    <property type="match status" value="1"/>
</dbReference>
<comment type="caution">
    <text evidence="6">The sequence shown here is derived from an EMBL/GenBank/DDBJ whole genome shotgun (WGS) entry which is preliminary data.</text>
</comment>
<dbReference type="GO" id="GO:1904680">
    <property type="term" value="F:peptide transmembrane transporter activity"/>
    <property type="evidence" value="ECO:0007669"/>
    <property type="project" value="TreeGrafter"/>
</dbReference>
<keyword evidence="3 4" id="KW-0732">Signal</keyword>
<reference evidence="6" key="2">
    <citation type="submission" date="2020-09" db="EMBL/GenBank/DDBJ databases">
        <authorList>
            <person name="Sun Q."/>
            <person name="Ohkuma M."/>
        </authorList>
    </citation>
    <scope>NUCLEOTIDE SEQUENCE</scope>
    <source>
        <strain evidence="6">JCM 17251</strain>
    </source>
</reference>
<dbReference type="CDD" id="cd08498">
    <property type="entry name" value="PBP2_NikA_DppA_OppA_like_2"/>
    <property type="match status" value="1"/>
</dbReference>
<accession>A0A917XT84</accession>
<proteinExistence type="inferred from homology"/>
<dbReference type="PANTHER" id="PTHR30290:SF9">
    <property type="entry name" value="OLIGOPEPTIDE-BINDING PROTEIN APPA"/>
    <property type="match status" value="1"/>
</dbReference>
<dbReference type="AlphaFoldDB" id="A0A917XT84"/>
<comment type="similarity">
    <text evidence="1">Belongs to the bacterial solute-binding protein 5 family.</text>
</comment>
<evidence type="ECO:0000256" key="2">
    <source>
        <dbReference type="ARBA" id="ARBA00022448"/>
    </source>
</evidence>
<dbReference type="Proteomes" id="UP000624041">
    <property type="component" value="Unassembled WGS sequence"/>
</dbReference>
<dbReference type="InterPro" id="IPR000914">
    <property type="entry name" value="SBP_5_dom"/>
</dbReference>
<evidence type="ECO:0000256" key="3">
    <source>
        <dbReference type="ARBA" id="ARBA00022729"/>
    </source>
</evidence>
<gene>
    <name evidence="6" type="ORF">GCM10007971_07450</name>
</gene>
<evidence type="ECO:0000313" key="7">
    <source>
        <dbReference type="Proteomes" id="UP000624041"/>
    </source>
</evidence>
<feature type="chain" id="PRO_5039136763" evidence="4">
    <location>
        <begin position="20"/>
        <end position="510"/>
    </location>
</feature>
<dbReference type="RefSeq" id="WP_188856066.1">
    <property type="nucleotide sequence ID" value="NZ_BMOS01000003.1"/>
</dbReference>
<sequence>MKKLKWLSMTIAITLLLSACGFSDPDQESETSDKDSGDGYELLTFANPADITTLDPQNNNVITTSAVLVNIYSKLVKRDAAGEIVPELATAWEQVNDTTWEFTLEEGVTFHNGDDLTAKDVKFSLERVANDDTLQQYSVFNKIEEVTVIDDYTVQIITEEPDPQLLSRLSTVAASIFPAAYFEEVGSEEFFKNPIGTGAYKFSKWNRDSYVELTKFANYFEGEPNWESVQFTVVPEDSTRVAELLTDKVDVAFNIPTADIDRINDNKGTHVSLEPIQRVIQLWLSTEDDAPTADPRVREAIDLAIDNQVIIDEILLGAATPTRTHVTPGNFGADESLYDTYEYDPDRAKELLAEAGYEDGITVDISVNNYYTEMAEVVGGMLQDVGITANLELLEQSQFAKRLFDEDLAEGVFVGWGNDMFDGSVLDLFREENVTSYANEEVDELLEAAAYNMNEEKRAEQYQQVQQILAEDRGAVYLFQLEGRYGVSDRLNYTPRLDELYVIDEITLNE</sequence>
<evidence type="ECO:0000313" key="6">
    <source>
        <dbReference type="EMBL" id="GGN52156.1"/>
    </source>
</evidence>
<evidence type="ECO:0000256" key="4">
    <source>
        <dbReference type="SAM" id="SignalP"/>
    </source>
</evidence>
<feature type="domain" description="Solute-binding protein family 5" evidence="5">
    <location>
        <begin position="83"/>
        <end position="424"/>
    </location>
</feature>
<dbReference type="Gene3D" id="3.40.190.10">
    <property type="entry name" value="Periplasmic binding protein-like II"/>
    <property type="match status" value="1"/>
</dbReference>
<dbReference type="Gene3D" id="3.10.105.10">
    <property type="entry name" value="Dipeptide-binding Protein, Domain 3"/>
    <property type="match status" value="1"/>
</dbReference>
<dbReference type="InterPro" id="IPR039424">
    <property type="entry name" value="SBP_5"/>
</dbReference>
<reference evidence="6" key="1">
    <citation type="journal article" date="2014" name="Int. J. Syst. Evol. Microbiol.">
        <title>Complete genome sequence of Corynebacterium casei LMG S-19264T (=DSM 44701T), isolated from a smear-ripened cheese.</title>
        <authorList>
            <consortium name="US DOE Joint Genome Institute (JGI-PGF)"/>
            <person name="Walter F."/>
            <person name="Albersmeier A."/>
            <person name="Kalinowski J."/>
            <person name="Ruckert C."/>
        </authorList>
    </citation>
    <scope>NUCLEOTIDE SEQUENCE</scope>
    <source>
        <strain evidence="6">JCM 17251</strain>
    </source>
</reference>
<protein>
    <submittedName>
        <fullName evidence="6">Peptide ABC transporter substrate-binding protein</fullName>
    </submittedName>
</protein>
<evidence type="ECO:0000256" key="1">
    <source>
        <dbReference type="ARBA" id="ARBA00005695"/>
    </source>
</evidence>
<name>A0A917XT84_9BACI</name>
<dbReference type="PROSITE" id="PS51257">
    <property type="entry name" value="PROKAR_LIPOPROTEIN"/>
    <property type="match status" value="1"/>
</dbReference>
<dbReference type="GO" id="GO:0042597">
    <property type="term" value="C:periplasmic space"/>
    <property type="evidence" value="ECO:0007669"/>
    <property type="project" value="UniProtKB-ARBA"/>
</dbReference>
<dbReference type="InterPro" id="IPR030678">
    <property type="entry name" value="Peptide/Ni-bd"/>
</dbReference>